<dbReference type="PANTHER" id="PTHR41774:SF1">
    <property type="entry name" value="NGG1P INTERACTING FACTOR NIF3"/>
    <property type="match status" value="1"/>
</dbReference>
<dbReference type="Gene3D" id="3.30.70.120">
    <property type="match status" value="1"/>
</dbReference>
<name>C4V2S5_9FIRM</name>
<dbReference type="SUPFAM" id="SSF102705">
    <property type="entry name" value="NIF3 (NGG1p interacting factor 3)-like"/>
    <property type="match status" value="1"/>
</dbReference>
<sequence length="110" mass="12366">MKYVKMEIFIPRTHLSALQKALQEVDAGHIGNYDSCLAYSPVMGTWRTLAGADPYEGEAGKITEAEELKVEVRVGERRIDETMRAIREIHPYEAPVVFVLPLLDGTAFDE</sequence>
<dbReference type="eggNOG" id="COG3323">
    <property type="taxonomic scope" value="Bacteria"/>
</dbReference>
<dbReference type="InterPro" id="IPR004323">
    <property type="entry name" value="Ion_tolerance_CutA"/>
</dbReference>
<dbReference type="HOGENOM" id="CLU_120084_3_1_9"/>
<comment type="caution">
    <text evidence="1">The sequence shown here is derived from an EMBL/GenBank/DDBJ whole genome shotgun (WGS) entry which is preliminary data.</text>
</comment>
<evidence type="ECO:0000313" key="2">
    <source>
        <dbReference type="Proteomes" id="UP000005309"/>
    </source>
</evidence>
<dbReference type="GO" id="GO:0010038">
    <property type="term" value="P:response to metal ion"/>
    <property type="evidence" value="ECO:0007669"/>
    <property type="project" value="InterPro"/>
</dbReference>
<organism evidence="1 2">
    <name type="scientific">Selenomonas flueggei ATCC 43531</name>
    <dbReference type="NCBI Taxonomy" id="638302"/>
    <lineage>
        <taxon>Bacteria</taxon>
        <taxon>Bacillati</taxon>
        <taxon>Bacillota</taxon>
        <taxon>Negativicutes</taxon>
        <taxon>Selenomonadales</taxon>
        <taxon>Selenomonadaceae</taxon>
        <taxon>Selenomonas</taxon>
    </lineage>
</organism>
<dbReference type="Proteomes" id="UP000005309">
    <property type="component" value="Unassembled WGS sequence"/>
</dbReference>
<evidence type="ECO:0000313" key="1">
    <source>
        <dbReference type="EMBL" id="EEQ48867.1"/>
    </source>
</evidence>
<dbReference type="OrthoDB" id="1690807at2"/>
<accession>C4V2S5</accession>
<evidence type="ECO:0008006" key="3">
    <source>
        <dbReference type="Google" id="ProtNLM"/>
    </source>
</evidence>
<proteinExistence type="predicted"/>
<protein>
    <recommendedName>
        <fullName evidence="3">Cytochrome C biogenesis protein</fullName>
    </recommendedName>
</protein>
<dbReference type="InterPro" id="IPR015867">
    <property type="entry name" value="N-reg_PII/ATP_PRibTrfase_C"/>
</dbReference>
<dbReference type="PANTHER" id="PTHR41774">
    <property type="match status" value="1"/>
</dbReference>
<dbReference type="Pfam" id="PF03091">
    <property type="entry name" value="CutA1"/>
    <property type="match status" value="1"/>
</dbReference>
<dbReference type="RefSeq" id="WP_006689629.1">
    <property type="nucleotide sequence ID" value="NZ_GG694006.1"/>
</dbReference>
<dbReference type="AlphaFoldDB" id="C4V2S5"/>
<keyword evidence="2" id="KW-1185">Reference proteome</keyword>
<dbReference type="EMBL" id="ACLA01000011">
    <property type="protein sequence ID" value="EEQ48867.1"/>
    <property type="molecule type" value="Genomic_DNA"/>
</dbReference>
<reference evidence="1 2" key="1">
    <citation type="submission" date="2009-04" db="EMBL/GenBank/DDBJ databases">
        <authorList>
            <person name="Qin X."/>
            <person name="Bachman B."/>
            <person name="Battles P."/>
            <person name="Bell A."/>
            <person name="Bess C."/>
            <person name="Bickham C."/>
            <person name="Chaboub L."/>
            <person name="Chen D."/>
            <person name="Coyle M."/>
            <person name="Deiros D.R."/>
            <person name="Dinh H."/>
            <person name="Forbes L."/>
            <person name="Fowler G."/>
            <person name="Francisco L."/>
            <person name="Fu Q."/>
            <person name="Gubbala S."/>
            <person name="Hale W."/>
            <person name="Han Y."/>
            <person name="Hemphill L."/>
            <person name="Highlander S.K."/>
            <person name="Hirani K."/>
            <person name="Hogues M."/>
            <person name="Jackson L."/>
            <person name="Jakkamsetti A."/>
            <person name="Javaid M."/>
            <person name="Jiang H."/>
            <person name="Korchina V."/>
            <person name="Kovar C."/>
            <person name="Lara F."/>
            <person name="Lee S."/>
            <person name="Mata R."/>
            <person name="Mathew T."/>
            <person name="Moen C."/>
            <person name="Morales K."/>
            <person name="Munidasa M."/>
            <person name="Nazareth L."/>
            <person name="Ngo R."/>
            <person name="Nguyen L."/>
            <person name="Okwuonu G."/>
            <person name="Ongeri F."/>
            <person name="Patil S."/>
            <person name="Petrosino J."/>
            <person name="Pham C."/>
            <person name="Pham P."/>
            <person name="Pu L.-L."/>
            <person name="Puazo M."/>
            <person name="Raj R."/>
            <person name="Reid J."/>
            <person name="Rouhana J."/>
            <person name="Saada N."/>
            <person name="Shang Y."/>
            <person name="Simmons D."/>
            <person name="Thornton R."/>
            <person name="Warren J."/>
            <person name="Weissenberger G."/>
            <person name="Zhang J."/>
            <person name="Zhang L."/>
            <person name="Zhou C."/>
            <person name="Zhu D."/>
            <person name="Muzny D."/>
            <person name="Worley K."/>
            <person name="Gibbs R."/>
        </authorList>
    </citation>
    <scope>NUCLEOTIDE SEQUENCE [LARGE SCALE GENOMIC DNA]</scope>
    <source>
        <strain evidence="1 2">ATCC 43531</strain>
    </source>
</reference>
<dbReference type="InterPro" id="IPR036069">
    <property type="entry name" value="DUF34/NIF3_sf"/>
</dbReference>
<gene>
    <name evidence="1" type="ORF">HMPREF0908_0895</name>
</gene>
<dbReference type="STRING" id="638302.HMPREF0908_0895"/>